<gene>
    <name evidence="1" type="ORF">B5V03_28560</name>
</gene>
<reference evidence="1 2" key="1">
    <citation type="submission" date="2017-03" db="EMBL/GenBank/DDBJ databases">
        <authorList>
            <person name="Safronova V.I."/>
            <person name="Sazanova A.L."/>
            <person name="Chirak E.R."/>
        </authorList>
    </citation>
    <scope>NUCLEOTIDE SEQUENCE [LARGE SCALE GENOMIC DNA]</scope>
    <source>
        <strain evidence="1 2">Opo-243</strain>
    </source>
</reference>
<organism evidence="1 2">
    <name type="scientific">Bradyrhizobium betae</name>
    <dbReference type="NCBI Taxonomy" id="244734"/>
    <lineage>
        <taxon>Bacteria</taxon>
        <taxon>Pseudomonadati</taxon>
        <taxon>Pseudomonadota</taxon>
        <taxon>Alphaproteobacteria</taxon>
        <taxon>Hyphomicrobiales</taxon>
        <taxon>Nitrobacteraceae</taxon>
        <taxon>Bradyrhizobium</taxon>
    </lineage>
</organism>
<comment type="caution">
    <text evidence="1">The sequence shown here is derived from an EMBL/GenBank/DDBJ whole genome shotgun (WGS) entry which is preliminary data.</text>
</comment>
<dbReference type="Proteomes" id="UP000290819">
    <property type="component" value="Unassembled WGS sequence"/>
</dbReference>
<evidence type="ECO:0000313" key="2">
    <source>
        <dbReference type="Proteomes" id="UP000290819"/>
    </source>
</evidence>
<evidence type="ECO:0000313" key="1">
    <source>
        <dbReference type="EMBL" id="RXT40248.1"/>
    </source>
</evidence>
<dbReference type="EMBL" id="MZXW01000038">
    <property type="protein sequence ID" value="RXT40248.1"/>
    <property type="molecule type" value="Genomic_DNA"/>
</dbReference>
<sequence length="70" mass="8163">MLGSMNWRVVELSGRTLKGCQALFFHLVTIDWPLYWFIDVMKAAMKIAGHTQRKICKFMDARLRFSNGLL</sequence>
<name>A0A4Q1USD2_9BRAD</name>
<accession>A0A4Q1USD2</accession>
<keyword evidence="2" id="KW-1185">Reference proteome</keyword>
<protein>
    <submittedName>
        <fullName evidence="1">Uncharacterized protein</fullName>
    </submittedName>
</protein>
<dbReference type="AlphaFoldDB" id="A0A4Q1USD2"/>
<proteinExistence type="predicted"/>